<protein>
    <submittedName>
        <fullName evidence="1">Uncharacterized protein</fullName>
    </submittedName>
</protein>
<name>A0A286JZW9_PSESF</name>
<proteinExistence type="predicted"/>
<accession>A0A286JZW9</accession>
<sequence length="55" mass="5898">MMAFHIAGWTVGGMQKVAFAVFQRLAFHAPSAYSTSGNDQPFSVPSFDASFALQA</sequence>
<dbReference type="EMBL" id="KU950310">
    <property type="protein sequence ID" value="AMW88343.1"/>
    <property type="molecule type" value="Genomic_DNA"/>
</dbReference>
<keyword evidence="1" id="KW-0614">Plasmid</keyword>
<geneLocation type="plasmid" evidence="1">
    <name>pMG2_SR198</name>
</geneLocation>
<reference evidence="1" key="1">
    <citation type="submission" date="2016-03" db="EMBL/GenBank/DDBJ databases">
        <title>The evolution of Pseudomonas syringe pv. actinidiae in New Zealand.</title>
        <authorList>
            <person name="Butler M.I."/>
            <person name="Taiaroa G."/>
            <person name="Stockwell P."/>
            <person name="Lamont I."/>
            <person name="Poulter R."/>
        </authorList>
    </citation>
    <scope>NUCLEOTIDE SEQUENCE</scope>
    <source>
        <strain evidence="1">SR198</strain>
        <plasmid evidence="1">pMG2_SR198</plasmid>
    </source>
</reference>
<organism evidence="1">
    <name type="scientific">Pseudomonas syringae pv. actinidiae</name>
    <dbReference type="NCBI Taxonomy" id="103796"/>
    <lineage>
        <taxon>Bacteria</taxon>
        <taxon>Pseudomonadati</taxon>
        <taxon>Pseudomonadota</taxon>
        <taxon>Gammaproteobacteria</taxon>
        <taxon>Pseudomonadales</taxon>
        <taxon>Pseudomonadaceae</taxon>
        <taxon>Pseudomonas</taxon>
        <taxon>Pseudomonas syringae</taxon>
    </lineage>
</organism>
<dbReference type="AlphaFoldDB" id="A0A286JZW9"/>
<evidence type="ECO:0000313" key="1">
    <source>
        <dbReference type="EMBL" id="AMW88343.1"/>
    </source>
</evidence>